<evidence type="ECO:0000259" key="8">
    <source>
        <dbReference type="Pfam" id="PF02687"/>
    </source>
</evidence>
<dbReference type="InterPro" id="IPR038766">
    <property type="entry name" value="Membrane_comp_ABC_pdt"/>
</dbReference>
<evidence type="ECO:0000256" key="2">
    <source>
        <dbReference type="ARBA" id="ARBA00022475"/>
    </source>
</evidence>
<keyword evidence="4 7" id="KW-1133">Transmembrane helix</keyword>
<feature type="transmembrane region" description="Helical" evidence="7">
    <location>
        <begin position="367"/>
        <end position="390"/>
    </location>
</feature>
<name>A0A6J4K2J3_9BACT</name>
<evidence type="ECO:0000259" key="9">
    <source>
        <dbReference type="Pfam" id="PF12704"/>
    </source>
</evidence>
<keyword evidence="5 7" id="KW-0472">Membrane</keyword>
<feature type="non-terminal residue" evidence="10">
    <location>
        <position position="614"/>
    </location>
</feature>
<dbReference type="InterPro" id="IPR025857">
    <property type="entry name" value="MacB_PCD"/>
</dbReference>
<dbReference type="GO" id="GO:0005886">
    <property type="term" value="C:plasma membrane"/>
    <property type="evidence" value="ECO:0007669"/>
    <property type="project" value="UniProtKB-SubCell"/>
</dbReference>
<dbReference type="EMBL" id="CADCTU010000070">
    <property type="protein sequence ID" value="CAA9293364.1"/>
    <property type="molecule type" value="Genomic_DNA"/>
</dbReference>
<dbReference type="AlphaFoldDB" id="A0A6J4K2J3"/>
<dbReference type="PANTHER" id="PTHR30287">
    <property type="entry name" value="MEMBRANE COMPONENT OF PREDICTED ABC SUPERFAMILY METABOLITE UPTAKE TRANSPORTER"/>
    <property type="match status" value="1"/>
</dbReference>
<gene>
    <name evidence="10" type="ORF">AVDCRST_MAG11-293</name>
</gene>
<feature type="compositionally biased region" description="Gly residues" evidence="6">
    <location>
        <begin position="599"/>
        <end position="614"/>
    </location>
</feature>
<organism evidence="10">
    <name type="scientific">uncultured Gemmatimonadaceae bacterium</name>
    <dbReference type="NCBI Taxonomy" id="246130"/>
    <lineage>
        <taxon>Bacteria</taxon>
        <taxon>Pseudomonadati</taxon>
        <taxon>Gemmatimonadota</taxon>
        <taxon>Gemmatimonadia</taxon>
        <taxon>Gemmatimonadales</taxon>
        <taxon>Gemmatimonadaceae</taxon>
        <taxon>environmental samples</taxon>
    </lineage>
</organism>
<feature type="transmembrane region" description="Helical" evidence="7">
    <location>
        <begin position="35"/>
        <end position="56"/>
    </location>
</feature>
<accession>A0A6J4K2J3</accession>
<evidence type="ECO:0000313" key="10">
    <source>
        <dbReference type="EMBL" id="CAA9293364.1"/>
    </source>
</evidence>
<feature type="transmembrane region" description="Helical" evidence="7">
    <location>
        <begin position="273"/>
        <end position="297"/>
    </location>
</feature>
<feature type="domain" description="ABC3 transporter permease C-terminal" evidence="8">
    <location>
        <begin position="276"/>
        <end position="395"/>
    </location>
</feature>
<evidence type="ECO:0000256" key="5">
    <source>
        <dbReference type="ARBA" id="ARBA00023136"/>
    </source>
</evidence>
<evidence type="ECO:0000256" key="7">
    <source>
        <dbReference type="SAM" id="Phobius"/>
    </source>
</evidence>
<dbReference type="PANTHER" id="PTHR30287:SF1">
    <property type="entry name" value="INNER MEMBRANE PROTEIN"/>
    <property type="match status" value="1"/>
</dbReference>
<feature type="region of interest" description="Disordered" evidence="6">
    <location>
        <begin position="581"/>
        <end position="614"/>
    </location>
</feature>
<keyword evidence="2" id="KW-1003">Cell membrane</keyword>
<evidence type="ECO:0000256" key="4">
    <source>
        <dbReference type="ARBA" id="ARBA00022989"/>
    </source>
</evidence>
<feature type="transmembrane region" description="Helical" evidence="7">
    <location>
        <begin position="495"/>
        <end position="513"/>
    </location>
</feature>
<feature type="compositionally biased region" description="Low complexity" evidence="6">
    <location>
        <begin position="581"/>
        <end position="598"/>
    </location>
</feature>
<comment type="subcellular location">
    <subcellularLocation>
        <location evidence="1">Cell membrane</location>
        <topology evidence="1">Multi-pass membrane protein</topology>
    </subcellularLocation>
</comment>
<dbReference type="Pfam" id="PF12704">
    <property type="entry name" value="MacB_PCD"/>
    <property type="match status" value="1"/>
</dbReference>
<sequence length="614" mass="64148">MSGAREPAAGSRSSAPWRSLFRLAWRESRTARRRLLLYMSSISLGVAALVAIDSFAGNVTRSIREQSRSLLGGDVAFTARVPFTAGVDSLLDSLRRGGVPVARQTSFASMAVAARSGNTRLVQVRAVTANYPLYGQVVTEPAGRWASLAGGARALVDPSLLVALDARVGDTLSLGYGRFVIAGSLRSVPGDPGVAAIIGPRVFIPARFVPETQLLGLGSRAEYEAVLRLPEGTAAARWLRPFRARLEGARVRARTVAETESGLTQSIQQLADFLGVVGLIALLLGGIGVASGVHAFVARKIDTVAVLRCLGATSRQVLLIYVTQAAAMGFVGALAGAVGGVAIQFLLPRLARDLLPVDVAVRLEPTAIALGLLVGVWVALVFALRPLLALRRVSPLQALRRDDDGAALAVNWRDWPTLLVNLLLAASVVLLATTRASSPRDGLVLAGGIAATLALLWASAASLGWLARRLVRAGWPYVVRQGVANLYRPANQTRAVVLSLGFGAFLVTTLYLVQTNLLRQFTLSADASRANLLFFDVQEDQASGLDSLVRAAGTPVLTSTPIVTMRVAAINGTEVRLSRADSAADSLDAAPPGPRSEAGPGGAGAPGASNAGGP</sequence>
<evidence type="ECO:0000256" key="3">
    <source>
        <dbReference type="ARBA" id="ARBA00022692"/>
    </source>
</evidence>
<protein>
    <submittedName>
        <fullName evidence="10">ABC transporter, fused permease protein</fullName>
    </submittedName>
</protein>
<dbReference type="Pfam" id="PF02687">
    <property type="entry name" value="FtsX"/>
    <property type="match status" value="1"/>
</dbReference>
<proteinExistence type="predicted"/>
<feature type="transmembrane region" description="Helical" evidence="7">
    <location>
        <begin position="443"/>
        <end position="467"/>
    </location>
</feature>
<feature type="transmembrane region" description="Helical" evidence="7">
    <location>
        <begin position="418"/>
        <end position="437"/>
    </location>
</feature>
<feature type="transmembrane region" description="Helical" evidence="7">
    <location>
        <begin position="318"/>
        <end position="347"/>
    </location>
</feature>
<dbReference type="InterPro" id="IPR003838">
    <property type="entry name" value="ABC3_permease_C"/>
</dbReference>
<reference evidence="10" key="1">
    <citation type="submission" date="2020-02" db="EMBL/GenBank/DDBJ databases">
        <authorList>
            <person name="Meier V. D."/>
        </authorList>
    </citation>
    <scope>NUCLEOTIDE SEQUENCE</scope>
    <source>
        <strain evidence="10">AVDCRST_MAG11</strain>
    </source>
</reference>
<feature type="domain" description="MacB-like periplasmic core" evidence="9">
    <location>
        <begin position="36"/>
        <end position="235"/>
    </location>
</feature>
<evidence type="ECO:0000256" key="6">
    <source>
        <dbReference type="SAM" id="MobiDB-lite"/>
    </source>
</evidence>
<evidence type="ECO:0000256" key="1">
    <source>
        <dbReference type="ARBA" id="ARBA00004651"/>
    </source>
</evidence>
<keyword evidence="3 7" id="KW-0812">Transmembrane</keyword>